<gene>
    <name evidence="4" type="ORF">KUCA_T00000178001</name>
</gene>
<feature type="compositionally biased region" description="Acidic residues" evidence="2">
    <location>
        <begin position="281"/>
        <end position="298"/>
    </location>
</feature>
<dbReference type="Pfam" id="PF04818">
    <property type="entry name" value="CID"/>
    <property type="match status" value="1"/>
</dbReference>
<dbReference type="InterPro" id="IPR006569">
    <property type="entry name" value="CID_dom"/>
</dbReference>
<evidence type="ECO:0000256" key="1">
    <source>
        <dbReference type="SAM" id="Coils"/>
    </source>
</evidence>
<dbReference type="GO" id="GO:0099122">
    <property type="term" value="F:RNA polymerase II C-terminal domain binding"/>
    <property type="evidence" value="ECO:0007669"/>
    <property type="project" value="InterPro"/>
</dbReference>
<feature type="compositionally biased region" description="Acidic residues" evidence="2">
    <location>
        <begin position="355"/>
        <end position="365"/>
    </location>
</feature>
<dbReference type="CDD" id="cd17003">
    <property type="entry name" value="CID_Rtt103"/>
    <property type="match status" value="1"/>
</dbReference>
<dbReference type="GeneID" id="34517623"/>
<dbReference type="PANTHER" id="PTHR12460:SF0">
    <property type="entry name" value="CID DOMAIN-CONTAINING PROTEIN-RELATED"/>
    <property type="match status" value="1"/>
</dbReference>
<proteinExistence type="predicted"/>
<dbReference type="InterPro" id="IPR047883">
    <property type="entry name" value="Rtt103-like_CID"/>
</dbReference>
<dbReference type="GO" id="GO:0031124">
    <property type="term" value="P:mRNA 3'-end processing"/>
    <property type="evidence" value="ECO:0007669"/>
    <property type="project" value="InterPro"/>
</dbReference>
<organism evidence="4 5">
    <name type="scientific">Kuraishia capsulata CBS 1993</name>
    <dbReference type="NCBI Taxonomy" id="1382522"/>
    <lineage>
        <taxon>Eukaryota</taxon>
        <taxon>Fungi</taxon>
        <taxon>Dikarya</taxon>
        <taxon>Ascomycota</taxon>
        <taxon>Saccharomycotina</taxon>
        <taxon>Pichiomycetes</taxon>
        <taxon>Pichiales</taxon>
        <taxon>Pichiaceae</taxon>
        <taxon>Kuraishia</taxon>
    </lineage>
</organism>
<keyword evidence="5" id="KW-1185">Reference proteome</keyword>
<dbReference type="Gene3D" id="1.25.40.90">
    <property type="match status" value="1"/>
</dbReference>
<reference evidence="4" key="1">
    <citation type="submission" date="2013-12" db="EMBL/GenBank/DDBJ databases">
        <authorList>
            <person name="Genoscope - CEA"/>
        </authorList>
    </citation>
    <scope>NUCLEOTIDE SEQUENCE</scope>
    <source>
        <strain evidence="4">CBS 1993</strain>
    </source>
</reference>
<name>W6MFR1_9ASCO</name>
<dbReference type="SUPFAM" id="SSF48464">
    <property type="entry name" value="ENTH/VHS domain"/>
    <property type="match status" value="1"/>
</dbReference>
<dbReference type="InterPro" id="IPR008942">
    <property type="entry name" value="ENTH_VHS"/>
</dbReference>
<dbReference type="AlphaFoldDB" id="W6MFR1"/>
<dbReference type="OrthoDB" id="10069473at2759"/>
<keyword evidence="1" id="KW-0175">Coiled coil</keyword>
<protein>
    <recommendedName>
        <fullName evidence="3">CID domain-containing protein</fullName>
    </recommendedName>
</protein>
<accession>W6MFR1</accession>
<dbReference type="HOGENOM" id="CLU_737908_0_0_1"/>
<dbReference type="PANTHER" id="PTHR12460">
    <property type="entry name" value="CYCLIN-DEPENDENT KINASE INHIBITOR-RELATED PROTEIN"/>
    <property type="match status" value="1"/>
</dbReference>
<dbReference type="PROSITE" id="PS51391">
    <property type="entry name" value="CID"/>
    <property type="match status" value="1"/>
</dbReference>
<evidence type="ECO:0000259" key="3">
    <source>
        <dbReference type="PROSITE" id="PS51391"/>
    </source>
</evidence>
<evidence type="ECO:0000256" key="2">
    <source>
        <dbReference type="SAM" id="MobiDB-lite"/>
    </source>
</evidence>
<dbReference type="SMART" id="SM00582">
    <property type="entry name" value="RPR"/>
    <property type="match status" value="1"/>
</dbReference>
<feature type="coiled-coil region" evidence="1">
    <location>
        <begin position="251"/>
        <end position="278"/>
    </location>
</feature>
<feature type="domain" description="CID" evidence="3">
    <location>
        <begin position="1"/>
        <end position="132"/>
    </location>
</feature>
<evidence type="ECO:0000313" key="4">
    <source>
        <dbReference type="EMBL" id="CDK24218.1"/>
    </source>
</evidence>
<dbReference type="EMBL" id="HG793125">
    <property type="protein sequence ID" value="CDK24218.1"/>
    <property type="molecule type" value="Genomic_DNA"/>
</dbReference>
<dbReference type="RefSeq" id="XP_022456235.1">
    <property type="nucleotide sequence ID" value="XM_022604692.1"/>
</dbReference>
<evidence type="ECO:0000313" key="5">
    <source>
        <dbReference type="Proteomes" id="UP000019384"/>
    </source>
</evidence>
<sequence length="392" mass="44064">MAYSREAVEEKLDRLDESQASIVAIAQWCLFHQRNAKETVSIWSDAMKNTPKKRLALFYLANEVIQQSRAHRRTEFLMYFSEFLPPVLEEVFQSLNAKDQARFKKVIGVWKERAIFSDRIFKNLYGAIEGGNPSAVSIVEKAVQNVSKKKESPISDDEPDLAPELIPVSNLYNKLSTKTSSNTGKLVKHKKLYDASFNSEHLPAPDKYISQLVELEKLNLVCSNNTLEAIEVRKDILAALNRLVESQKHWVETEEKKLENLQLQLKATKQKQDELKDFIDNESGEEAGVVSDDDDDDAPQYAASDSDDDDSGSKRKNVSVELNSSNTKKAKLASEELVVDGDEPELVTKGSLTPEPEEGYDPGADEDIEAEHNIEANEEMNTDLANLLSKLT</sequence>
<dbReference type="STRING" id="1382522.W6MFR1"/>
<dbReference type="Proteomes" id="UP000019384">
    <property type="component" value="Unassembled WGS sequence"/>
</dbReference>
<feature type="region of interest" description="Disordered" evidence="2">
    <location>
        <begin position="281"/>
        <end position="365"/>
    </location>
</feature>
<reference evidence="4" key="2">
    <citation type="submission" date="2014-02" db="EMBL/GenBank/DDBJ databases">
        <title>Complete DNA sequence of /Kuraishia capsulata/ illustrates novel genomic features among budding yeasts (/Saccharomycotina/).</title>
        <authorList>
            <person name="Morales L."/>
            <person name="Noel B."/>
            <person name="Porcel B."/>
            <person name="Marcet-Houben M."/>
            <person name="Hullo M-F."/>
            <person name="Sacerdot C."/>
            <person name="Tekaia F."/>
            <person name="Leh-Louis V."/>
            <person name="Despons L."/>
            <person name="Khanna V."/>
            <person name="Aury J-M."/>
            <person name="Barbe V."/>
            <person name="Couloux A."/>
            <person name="Labadie K."/>
            <person name="Pelletier E."/>
            <person name="Souciet J-L."/>
            <person name="Boekhout T."/>
            <person name="Gabaldon T."/>
            <person name="Wincker P."/>
            <person name="Dujon B."/>
        </authorList>
    </citation>
    <scope>NUCLEOTIDE SEQUENCE</scope>
    <source>
        <strain evidence="4">CBS 1993</strain>
    </source>
</reference>